<dbReference type="RefSeq" id="WP_114497310.1">
    <property type="nucleotide sequence ID" value="NZ_QPJW01000005.1"/>
</dbReference>
<evidence type="ECO:0000256" key="5">
    <source>
        <dbReference type="ARBA" id="ARBA00022692"/>
    </source>
</evidence>
<evidence type="ECO:0000313" key="11">
    <source>
        <dbReference type="Proteomes" id="UP000253090"/>
    </source>
</evidence>
<feature type="transmembrane region" description="Helical" evidence="8">
    <location>
        <begin position="141"/>
        <end position="160"/>
    </location>
</feature>
<dbReference type="Pfam" id="PF12832">
    <property type="entry name" value="MFS_1_like"/>
    <property type="match status" value="1"/>
</dbReference>
<accession>A0A369BEY8</accession>
<reference evidence="10 11" key="1">
    <citation type="submission" date="2018-07" db="EMBL/GenBank/DDBJ databases">
        <title>Genomic Encyclopedia of Type Strains, Phase III (KMG-III): the genomes of soil and plant-associated and newly described type strains.</title>
        <authorList>
            <person name="Whitman W."/>
        </authorList>
    </citation>
    <scope>NUCLEOTIDE SEQUENCE [LARGE SCALE GENOMIC DNA]</scope>
    <source>
        <strain evidence="10 11">CECT 8333</strain>
    </source>
</reference>
<feature type="transmembrane region" description="Helical" evidence="8">
    <location>
        <begin position="299"/>
        <end position="320"/>
    </location>
</feature>
<comment type="subcellular location">
    <subcellularLocation>
        <location evidence="1">Cell inner membrane</location>
        <topology evidence="1">Multi-pass membrane protein</topology>
    </subcellularLocation>
</comment>
<evidence type="ECO:0000256" key="8">
    <source>
        <dbReference type="SAM" id="Phobius"/>
    </source>
</evidence>
<name>A0A369BEY8_9BACL</name>
<dbReference type="AlphaFoldDB" id="A0A369BEY8"/>
<feature type="transmembrane region" description="Helical" evidence="8">
    <location>
        <begin position="273"/>
        <end position="293"/>
    </location>
</feature>
<dbReference type="Proteomes" id="UP000253090">
    <property type="component" value="Unassembled WGS sequence"/>
</dbReference>
<feature type="transmembrane region" description="Helical" evidence="8">
    <location>
        <begin position="340"/>
        <end position="361"/>
    </location>
</feature>
<keyword evidence="11" id="KW-1185">Reference proteome</keyword>
<comment type="caution">
    <text evidence="10">The sequence shown here is derived from an EMBL/GenBank/DDBJ whole genome shotgun (WGS) entry which is preliminary data.</text>
</comment>
<evidence type="ECO:0000256" key="4">
    <source>
        <dbReference type="ARBA" id="ARBA00022519"/>
    </source>
</evidence>
<feature type="transmembrane region" description="Helical" evidence="8">
    <location>
        <begin position="20"/>
        <end position="38"/>
    </location>
</feature>
<keyword evidence="4" id="KW-0997">Cell inner membrane</keyword>
<evidence type="ECO:0000256" key="7">
    <source>
        <dbReference type="ARBA" id="ARBA00023136"/>
    </source>
</evidence>
<dbReference type="OrthoDB" id="1650886at2"/>
<proteinExistence type="predicted"/>
<evidence type="ECO:0000256" key="2">
    <source>
        <dbReference type="ARBA" id="ARBA00022448"/>
    </source>
</evidence>
<feature type="transmembrane region" description="Helical" evidence="8">
    <location>
        <begin position="80"/>
        <end position="97"/>
    </location>
</feature>
<feature type="transmembrane region" description="Helical" evidence="8">
    <location>
        <begin position="166"/>
        <end position="190"/>
    </location>
</feature>
<gene>
    <name evidence="10" type="ORF">DFP94_105185</name>
</gene>
<dbReference type="SUPFAM" id="SSF103473">
    <property type="entry name" value="MFS general substrate transporter"/>
    <property type="match status" value="1"/>
</dbReference>
<sequence>MARLRENTQFSSSSKLPLGLLNFFIYGTMVIFAAFFQLYLQDIGMDKMEIGSLMAIGPFISLLAHPFWRHLSDRGQNIRVVLLLMMTGLLVMGHLVFKANTYHMLYLSMVLLFFFQSPLLAQTNSLTLGYIGNNGRKFGTYRLWGSLGWTFIALTAGPIIDSVGQNGISLLFSITLMLATGSALLLPSINQSTNTPWISSTEIRHTLQNKYFLAFVIFGMLVSIPNSINGIFMPLFISDLGGSRFQVGGAVFLSTIFEVLAFVLLSRFLKRKMTYLMACLTFVSLLFALRWNLMAEATSPIQIILIQILHAVTFGGFFYVGTKLTALFLPRPLRSAGQAVYAFALSGMSGVIAGLLGGWIFQNFGPVIMYKMGVALALIGALGFGLMWRKIRKNGYSPVIPQKEEV</sequence>
<protein>
    <submittedName>
        <fullName evidence="10">PPP family 3-phenylpropionic acid transporter</fullName>
    </submittedName>
</protein>
<feature type="transmembrane region" description="Helical" evidence="8">
    <location>
        <begin position="367"/>
        <end position="388"/>
    </location>
</feature>
<organism evidence="10 11">
    <name type="scientific">Fontibacillus phaseoli</name>
    <dbReference type="NCBI Taxonomy" id="1416533"/>
    <lineage>
        <taxon>Bacteria</taxon>
        <taxon>Bacillati</taxon>
        <taxon>Bacillota</taxon>
        <taxon>Bacilli</taxon>
        <taxon>Bacillales</taxon>
        <taxon>Paenibacillaceae</taxon>
        <taxon>Fontibacillus</taxon>
    </lineage>
</organism>
<dbReference type="InterPro" id="IPR036259">
    <property type="entry name" value="MFS_trans_sf"/>
</dbReference>
<dbReference type="EMBL" id="QPJW01000005">
    <property type="protein sequence ID" value="RCX19168.1"/>
    <property type="molecule type" value="Genomic_DNA"/>
</dbReference>
<keyword evidence="5 8" id="KW-0812">Transmembrane</keyword>
<evidence type="ECO:0000259" key="9">
    <source>
        <dbReference type="Pfam" id="PF12832"/>
    </source>
</evidence>
<evidence type="ECO:0000256" key="3">
    <source>
        <dbReference type="ARBA" id="ARBA00022475"/>
    </source>
</evidence>
<evidence type="ECO:0000256" key="6">
    <source>
        <dbReference type="ARBA" id="ARBA00022989"/>
    </source>
</evidence>
<dbReference type="PANTHER" id="PTHR23522">
    <property type="entry name" value="BLL5896 PROTEIN"/>
    <property type="match status" value="1"/>
</dbReference>
<evidence type="ECO:0000256" key="1">
    <source>
        <dbReference type="ARBA" id="ARBA00004429"/>
    </source>
</evidence>
<dbReference type="GO" id="GO:0015528">
    <property type="term" value="F:lactose:proton symporter activity"/>
    <property type="evidence" value="ECO:0007669"/>
    <property type="project" value="TreeGrafter"/>
</dbReference>
<evidence type="ECO:0000313" key="10">
    <source>
        <dbReference type="EMBL" id="RCX19168.1"/>
    </source>
</evidence>
<feature type="domain" description="Major facilitator superfamily associated" evidence="9">
    <location>
        <begin position="20"/>
        <end position="371"/>
    </location>
</feature>
<keyword evidence="3" id="KW-1003">Cell membrane</keyword>
<keyword evidence="2" id="KW-0813">Transport</keyword>
<keyword evidence="6 8" id="KW-1133">Transmembrane helix</keyword>
<dbReference type="PANTHER" id="PTHR23522:SF10">
    <property type="entry name" value="3-PHENYLPROPIONIC ACID TRANSPORTER-RELATED"/>
    <property type="match status" value="1"/>
</dbReference>
<feature type="transmembrane region" description="Helical" evidence="8">
    <location>
        <begin position="50"/>
        <end position="68"/>
    </location>
</feature>
<dbReference type="Gene3D" id="1.20.1250.20">
    <property type="entry name" value="MFS general substrate transporter like domains"/>
    <property type="match status" value="2"/>
</dbReference>
<feature type="transmembrane region" description="Helical" evidence="8">
    <location>
        <begin position="211"/>
        <end position="233"/>
    </location>
</feature>
<dbReference type="GO" id="GO:0005886">
    <property type="term" value="C:plasma membrane"/>
    <property type="evidence" value="ECO:0007669"/>
    <property type="project" value="UniProtKB-SubCell"/>
</dbReference>
<dbReference type="GO" id="GO:0030395">
    <property type="term" value="F:lactose binding"/>
    <property type="evidence" value="ECO:0007669"/>
    <property type="project" value="TreeGrafter"/>
</dbReference>
<keyword evidence="7 8" id="KW-0472">Membrane</keyword>
<feature type="transmembrane region" description="Helical" evidence="8">
    <location>
        <begin position="245"/>
        <end position="266"/>
    </location>
</feature>
<dbReference type="InterPro" id="IPR024989">
    <property type="entry name" value="MFS_assoc_dom"/>
</dbReference>